<organism evidence="1 2">
    <name type="scientific">Velamenicoccus archaeovorus</name>
    <dbReference type="NCBI Taxonomy" id="1930593"/>
    <lineage>
        <taxon>Bacteria</taxon>
        <taxon>Pseudomonadati</taxon>
        <taxon>Candidatus Omnitrophota</taxon>
        <taxon>Candidatus Velamenicoccus</taxon>
    </lineage>
</organism>
<evidence type="ECO:0000313" key="1">
    <source>
        <dbReference type="EMBL" id="QAT16476.1"/>
    </source>
</evidence>
<dbReference type="KEGG" id="vai:BU251_01390"/>
<sequence length="128" mass="14018">MKKKTLLSFLILGVLTVFLNGCVWLIVGGVGAVGGYTVTRDTIQGEYDVKFDDAWRAAQSVCSILGTVGNRDSSAGTVEATIDRAKVRVQIFQITPESIRLKVKARRGIFPRLGMAQNVFVKIVQQLM</sequence>
<evidence type="ECO:0000313" key="2">
    <source>
        <dbReference type="Proteomes" id="UP000287243"/>
    </source>
</evidence>
<reference evidence="1 2" key="1">
    <citation type="submission" date="2017-01" db="EMBL/GenBank/DDBJ databases">
        <title>First insights into the biology of 'candidatus Vampirococcus archaeovorus'.</title>
        <authorList>
            <person name="Kizina J."/>
            <person name="Jordan S."/>
            <person name="Stueber K."/>
            <person name="Reinhardt R."/>
            <person name="Harder J."/>
        </authorList>
    </citation>
    <scope>NUCLEOTIDE SEQUENCE [LARGE SCALE GENOMIC DNA]</scope>
    <source>
        <strain evidence="1 2">LiM</strain>
    </source>
</reference>
<dbReference type="AlphaFoldDB" id="A0A410P2V3"/>
<accession>A0A410P2V3</accession>
<dbReference type="EMBL" id="CP019384">
    <property type="protein sequence ID" value="QAT16476.1"/>
    <property type="molecule type" value="Genomic_DNA"/>
</dbReference>
<protein>
    <recommendedName>
        <fullName evidence="3">DUF3568 family protein</fullName>
    </recommendedName>
</protein>
<dbReference type="Pfam" id="PF12092">
    <property type="entry name" value="DUF3568"/>
    <property type="match status" value="1"/>
</dbReference>
<gene>
    <name evidence="1" type="ORF">BU251_01390</name>
</gene>
<dbReference type="InterPro" id="IPR021952">
    <property type="entry name" value="Flpp3-like"/>
</dbReference>
<name>A0A410P2V3_VELA1</name>
<dbReference type="RefSeq" id="WP_164908803.1">
    <property type="nucleotide sequence ID" value="NZ_CP019384.1"/>
</dbReference>
<keyword evidence="2" id="KW-1185">Reference proteome</keyword>
<proteinExistence type="predicted"/>
<dbReference type="Proteomes" id="UP000287243">
    <property type="component" value="Chromosome"/>
</dbReference>
<evidence type="ECO:0008006" key="3">
    <source>
        <dbReference type="Google" id="ProtNLM"/>
    </source>
</evidence>